<protein>
    <submittedName>
        <fullName evidence="2">Uncharacterized protein</fullName>
    </submittedName>
</protein>
<name>A0A6J5P269_9CAUD</name>
<gene>
    <name evidence="1" type="ORF">UFOVP339_27</name>
    <name evidence="2" type="ORF">UFOVP807_14</name>
</gene>
<accession>A0A6J5P269</accession>
<organism evidence="2">
    <name type="scientific">uncultured Caudovirales phage</name>
    <dbReference type="NCBI Taxonomy" id="2100421"/>
    <lineage>
        <taxon>Viruses</taxon>
        <taxon>Duplodnaviria</taxon>
        <taxon>Heunggongvirae</taxon>
        <taxon>Uroviricota</taxon>
        <taxon>Caudoviricetes</taxon>
        <taxon>Peduoviridae</taxon>
        <taxon>Maltschvirus</taxon>
        <taxon>Maltschvirus maltsch</taxon>
    </lineage>
</organism>
<evidence type="ECO:0000313" key="1">
    <source>
        <dbReference type="EMBL" id="CAB4139202.1"/>
    </source>
</evidence>
<evidence type="ECO:0000313" key="2">
    <source>
        <dbReference type="EMBL" id="CAB4163418.1"/>
    </source>
</evidence>
<dbReference type="EMBL" id="LR796355">
    <property type="protein sequence ID" value="CAB4139202.1"/>
    <property type="molecule type" value="Genomic_DNA"/>
</dbReference>
<sequence length="961" mass="102366">MPYIVVENFKGGLDTRRHKLSSAPGTLTSLVNAHVTRGGEIEKRKAFHLAYTLPAGTFGLETGSGQVYVFGSADLAAQMPAGVTYQRLVSPDGAANSMTKAIYSTVYGGKPFVIAQFANGQKYPFWDGAYIKDFSSGIVTAAMMNNAGIAAHLASVFSYTNDENQPYSIQVINGNKLRIIGPPGVAFEGSMIKNSNPAVDGIVVQNKTDPTPDKTAKGSFVVLNGSSSDRATMTYALRQHNYPGLPNAIGVWVSYPDGSAKELLGFPAPLPPPVILTCSTVDGSLTVTTADTTGITVGMTVAGNGIPDLAKVAALWDDGTNKGFTLTAGHEATEDQTDVSLTLRQPVIATIQGFGAWSMAGGIGGDPGQRYAAAFSTYVNANSGNTGYSASYWHGGGGWNKWDPGSWTLYAPQEDYEKANGRSVWIEFAAQPGYPGSTGGNPGDNFFSYAADTIMPSPYYRVGEDRSQPTGRWIMKTMGYTNGVLAGGTFNGISSVTVDGVEVLGSRVPWATSNSSLALNTVTQINTYLSTTEYTASVSNNTTVTIATMQGAGASGNGRSISATPVGSVTLSAFSMFAGGTDLVQAAPQIMEFEIKDPFTVGDKYSIIIVDPASPNQPYQFGFNRVGGVQPLFSATYKGKEYLASGSTLYFSKLNDATKWGVYELGSGFIDMSNNFGGREDLTGFGAYQGQVAVFTRRNCQLWFFDPNPAQNAQRQILDNTGCIAPGSVVSVGAIDLFYLADNGIRSLRARENTDAAYANDIGSPVDQLVIEHMRTMTEADKYDAKAVIEPEDGRYWLALGSRLFVLSSFAGSGINAWSEYEPGFTVEEFASMENKVYARSHDEKIYIYGGHDGTLYDASPVSVEIPYLDANKPATFKSVNGLDVTCEGGWKFFIGFDYTNPTAKDEIASMNQPSFALGRIPVAGYGTHVGVKAVTTGSGYAKLANAIVHYDDQHSKHEAG</sequence>
<dbReference type="EMBL" id="LR796757">
    <property type="protein sequence ID" value="CAB4163418.1"/>
    <property type="molecule type" value="Genomic_DNA"/>
</dbReference>
<reference evidence="2" key="1">
    <citation type="submission" date="2020-04" db="EMBL/GenBank/DDBJ databases">
        <authorList>
            <person name="Chiriac C."/>
            <person name="Salcher M."/>
            <person name="Ghai R."/>
            <person name="Kavagutti S V."/>
        </authorList>
    </citation>
    <scope>NUCLEOTIDE SEQUENCE</scope>
</reference>
<proteinExistence type="predicted"/>